<organism evidence="2 3">
    <name type="scientific">Dendrothele bispora (strain CBS 962.96)</name>
    <dbReference type="NCBI Taxonomy" id="1314807"/>
    <lineage>
        <taxon>Eukaryota</taxon>
        <taxon>Fungi</taxon>
        <taxon>Dikarya</taxon>
        <taxon>Basidiomycota</taxon>
        <taxon>Agaricomycotina</taxon>
        <taxon>Agaricomycetes</taxon>
        <taxon>Agaricomycetidae</taxon>
        <taxon>Agaricales</taxon>
        <taxon>Agaricales incertae sedis</taxon>
        <taxon>Dendrothele</taxon>
    </lineage>
</organism>
<gene>
    <name evidence="2" type="ORF">K435DRAFT_783513</name>
</gene>
<reference evidence="2 3" key="1">
    <citation type="journal article" date="2019" name="Nat. Ecol. Evol.">
        <title>Megaphylogeny resolves global patterns of mushroom evolution.</title>
        <authorList>
            <person name="Varga T."/>
            <person name="Krizsan K."/>
            <person name="Foldi C."/>
            <person name="Dima B."/>
            <person name="Sanchez-Garcia M."/>
            <person name="Sanchez-Ramirez S."/>
            <person name="Szollosi G.J."/>
            <person name="Szarkandi J.G."/>
            <person name="Papp V."/>
            <person name="Albert L."/>
            <person name="Andreopoulos W."/>
            <person name="Angelini C."/>
            <person name="Antonin V."/>
            <person name="Barry K.W."/>
            <person name="Bougher N.L."/>
            <person name="Buchanan P."/>
            <person name="Buyck B."/>
            <person name="Bense V."/>
            <person name="Catcheside P."/>
            <person name="Chovatia M."/>
            <person name="Cooper J."/>
            <person name="Damon W."/>
            <person name="Desjardin D."/>
            <person name="Finy P."/>
            <person name="Geml J."/>
            <person name="Haridas S."/>
            <person name="Hughes K."/>
            <person name="Justo A."/>
            <person name="Karasinski D."/>
            <person name="Kautmanova I."/>
            <person name="Kiss B."/>
            <person name="Kocsube S."/>
            <person name="Kotiranta H."/>
            <person name="LaButti K.M."/>
            <person name="Lechner B.E."/>
            <person name="Liimatainen K."/>
            <person name="Lipzen A."/>
            <person name="Lukacs Z."/>
            <person name="Mihaltcheva S."/>
            <person name="Morgado L.N."/>
            <person name="Niskanen T."/>
            <person name="Noordeloos M.E."/>
            <person name="Ohm R.A."/>
            <person name="Ortiz-Santana B."/>
            <person name="Ovrebo C."/>
            <person name="Racz N."/>
            <person name="Riley R."/>
            <person name="Savchenko A."/>
            <person name="Shiryaev A."/>
            <person name="Soop K."/>
            <person name="Spirin V."/>
            <person name="Szebenyi C."/>
            <person name="Tomsovsky M."/>
            <person name="Tulloss R.E."/>
            <person name="Uehling J."/>
            <person name="Grigoriev I.V."/>
            <person name="Vagvolgyi C."/>
            <person name="Papp T."/>
            <person name="Martin F.M."/>
            <person name="Miettinen O."/>
            <person name="Hibbett D.S."/>
            <person name="Nagy L.G."/>
        </authorList>
    </citation>
    <scope>NUCLEOTIDE SEQUENCE [LARGE SCALE GENOMIC DNA]</scope>
    <source>
        <strain evidence="2 3">CBS 962.96</strain>
    </source>
</reference>
<name>A0A4S8L8X2_DENBC</name>
<keyword evidence="3" id="KW-1185">Reference proteome</keyword>
<protein>
    <submittedName>
        <fullName evidence="2">Uncharacterized protein</fullName>
    </submittedName>
</protein>
<accession>A0A4S8L8X2</accession>
<dbReference type="AlphaFoldDB" id="A0A4S8L8X2"/>
<evidence type="ECO:0000256" key="1">
    <source>
        <dbReference type="SAM" id="MobiDB-lite"/>
    </source>
</evidence>
<evidence type="ECO:0000313" key="2">
    <source>
        <dbReference type="EMBL" id="THU85011.1"/>
    </source>
</evidence>
<evidence type="ECO:0000313" key="3">
    <source>
        <dbReference type="Proteomes" id="UP000297245"/>
    </source>
</evidence>
<feature type="compositionally biased region" description="Polar residues" evidence="1">
    <location>
        <begin position="15"/>
        <end position="27"/>
    </location>
</feature>
<dbReference type="EMBL" id="ML179569">
    <property type="protein sequence ID" value="THU85011.1"/>
    <property type="molecule type" value="Genomic_DNA"/>
</dbReference>
<proteinExistence type="predicted"/>
<dbReference type="Proteomes" id="UP000297245">
    <property type="component" value="Unassembled WGS sequence"/>
</dbReference>
<feature type="region of interest" description="Disordered" evidence="1">
    <location>
        <begin position="1"/>
        <end position="30"/>
    </location>
</feature>
<sequence>MQRPYGLVDSCPRTKGTSLSSTDTQPRLQRKKYTYTSSSNSVSVSAIQSSTTSARRPTLSSQVFPLPASILDMCSSKSSSAPFSMGEVEDGIKGKLDYPCSSSCLDTI</sequence>